<dbReference type="Proteomes" id="UP000000492">
    <property type="component" value="Chromosome"/>
</dbReference>
<feature type="transmembrane region" description="Helical" evidence="1">
    <location>
        <begin position="51"/>
        <end position="71"/>
    </location>
</feature>
<keyword evidence="1" id="KW-0472">Membrane</keyword>
<dbReference type="HOGENOM" id="CLU_038241_0_0_11"/>
<keyword evidence="3" id="KW-1185">Reference proteome</keyword>
<evidence type="ECO:0000313" key="2">
    <source>
        <dbReference type="EMBL" id="AEI08515.1"/>
    </source>
</evidence>
<dbReference type="RefSeq" id="WP_013887544.1">
    <property type="nucleotide sequence ID" value="NC_015673.1"/>
</dbReference>
<evidence type="ECO:0000313" key="3">
    <source>
        <dbReference type="Proteomes" id="UP000000492"/>
    </source>
</evidence>
<accession>F8E1L0</accession>
<sequence>MPAHSAIDVDRWMDHDEVPPTQARTFRGVLSITKEAPRRFFRFARTTPGQLTIVSFILIVAILAAGGAMVYSSEQRREKLDTLISQTEPLANASQELFNALSEADSIATTSFLKQNDSDAQAREKFMESTERASAAVIHASHGIDEITSDDMQLILAIQNSLPNYVQLISTAQTHDRLRNPVGVAYLTQASELMQRQMLPAAQQLHDRTSRKVTDERQSLVTPLWFPLSGLIAAVAFLLLAQLWLAALTNRRLNLGYVLATVLMVFATLWASVSSAATWMGTDDASNRSAASLAKLTQVRIEVQQARTKEALGLVQRDYSDNRHQQFVNSVKKIDSTLLDIRDDVANPRRVDNARESLRGWDNAHALMVADLRNGEYGKAIKTALGDYRLTPGAKPSEYSTVNFKILDEQLQALIKDNRTRLQDSLVDGSVAAGRITNLVLSLTILAAVSCFFGTRPRLQEFL</sequence>
<keyword evidence="1" id="KW-0812">Transmembrane</keyword>
<gene>
    <name evidence="2" type="primary">gnlX</name>
    <name evidence="2" type="ordered locus">CRES_0152</name>
</gene>
<dbReference type="EMBL" id="CP002857">
    <property type="protein sequence ID" value="AEI08515.1"/>
    <property type="molecule type" value="Genomic_DNA"/>
</dbReference>
<dbReference type="KEGG" id="crd:CRES_0152"/>
<proteinExistence type="predicted"/>
<keyword evidence="1" id="KW-1133">Transmembrane helix</keyword>
<dbReference type="eggNOG" id="COG5278">
    <property type="taxonomic scope" value="Bacteria"/>
</dbReference>
<dbReference type="AlphaFoldDB" id="F8E1L0"/>
<evidence type="ECO:0000256" key="1">
    <source>
        <dbReference type="SAM" id="Phobius"/>
    </source>
</evidence>
<feature type="transmembrane region" description="Helical" evidence="1">
    <location>
        <begin position="257"/>
        <end position="279"/>
    </location>
</feature>
<dbReference type="STRING" id="662755.CRES_0152"/>
<reference evidence="2 3" key="1">
    <citation type="journal article" date="2012" name="BMC Genomics">
        <title>Complete genome sequence, lifestyle, and multi-drug resistance of the human pathogen Corynebacterium resistens DSM 45100 isolated from blood samples of a leukemia patient.</title>
        <authorList>
            <person name="Schroder J."/>
            <person name="Maus I."/>
            <person name="Meyer K."/>
            <person name="Wordemann S."/>
            <person name="Blom J."/>
            <person name="Jaenicke S."/>
            <person name="Schneider J."/>
            <person name="Trost E."/>
            <person name="Tauch A."/>
        </authorList>
    </citation>
    <scope>NUCLEOTIDE SEQUENCE [LARGE SCALE GENOMIC DNA]</scope>
    <source>
        <strain evidence="3">DSM 45100 / JCM 12819 / CCUG 50093 / GTC 2026 / SICGH 158</strain>
    </source>
</reference>
<feature type="transmembrane region" description="Helical" evidence="1">
    <location>
        <begin position="224"/>
        <end position="245"/>
    </location>
</feature>
<protein>
    <submittedName>
        <fullName evidence="2">Membrane protein</fullName>
    </submittedName>
</protein>
<organism evidence="2 3">
    <name type="scientific">Corynebacterium resistens (strain DSM 45100 / JCM 12819 / GTC 2026 / SICGH 158)</name>
    <dbReference type="NCBI Taxonomy" id="662755"/>
    <lineage>
        <taxon>Bacteria</taxon>
        <taxon>Bacillati</taxon>
        <taxon>Actinomycetota</taxon>
        <taxon>Actinomycetes</taxon>
        <taxon>Mycobacteriales</taxon>
        <taxon>Corynebacteriaceae</taxon>
        <taxon>Corynebacterium</taxon>
    </lineage>
</organism>
<name>F8E1L0_CORRG</name>